<proteinExistence type="predicted"/>
<dbReference type="InterPro" id="IPR051165">
    <property type="entry name" value="Multifunctional_ANK_Repeat"/>
</dbReference>
<keyword evidence="2 3" id="KW-0040">ANK repeat</keyword>
<keyword evidence="1" id="KW-0677">Repeat</keyword>
<keyword evidence="5" id="KW-1185">Reference proteome</keyword>
<dbReference type="EMBL" id="ML120475">
    <property type="protein sequence ID" value="RPA92340.1"/>
    <property type="molecule type" value="Genomic_DNA"/>
</dbReference>
<name>A0A3N4J7B4_9PEZI</name>
<reference evidence="4 5" key="1">
    <citation type="journal article" date="2018" name="Nat. Ecol. Evol.">
        <title>Pezizomycetes genomes reveal the molecular basis of ectomycorrhizal truffle lifestyle.</title>
        <authorList>
            <person name="Murat C."/>
            <person name="Payen T."/>
            <person name="Noel B."/>
            <person name="Kuo A."/>
            <person name="Morin E."/>
            <person name="Chen J."/>
            <person name="Kohler A."/>
            <person name="Krizsan K."/>
            <person name="Balestrini R."/>
            <person name="Da Silva C."/>
            <person name="Montanini B."/>
            <person name="Hainaut M."/>
            <person name="Levati E."/>
            <person name="Barry K.W."/>
            <person name="Belfiori B."/>
            <person name="Cichocki N."/>
            <person name="Clum A."/>
            <person name="Dockter R.B."/>
            <person name="Fauchery L."/>
            <person name="Guy J."/>
            <person name="Iotti M."/>
            <person name="Le Tacon F."/>
            <person name="Lindquist E.A."/>
            <person name="Lipzen A."/>
            <person name="Malagnac F."/>
            <person name="Mello A."/>
            <person name="Molinier V."/>
            <person name="Miyauchi S."/>
            <person name="Poulain J."/>
            <person name="Riccioni C."/>
            <person name="Rubini A."/>
            <person name="Sitrit Y."/>
            <person name="Splivallo R."/>
            <person name="Traeger S."/>
            <person name="Wang M."/>
            <person name="Zifcakova L."/>
            <person name="Wipf D."/>
            <person name="Zambonelli A."/>
            <person name="Paolocci F."/>
            <person name="Nowrousian M."/>
            <person name="Ottonello S."/>
            <person name="Baldrian P."/>
            <person name="Spatafora J.W."/>
            <person name="Henrissat B."/>
            <person name="Nagy L.G."/>
            <person name="Aury J.M."/>
            <person name="Wincker P."/>
            <person name="Grigoriev I.V."/>
            <person name="Bonfante P."/>
            <person name="Martin F.M."/>
        </authorList>
    </citation>
    <scope>NUCLEOTIDE SEQUENCE [LARGE SCALE GENOMIC DNA]</scope>
    <source>
        <strain evidence="4 5">120613-1</strain>
    </source>
</reference>
<protein>
    <submittedName>
        <fullName evidence="4">Uncharacterized protein</fullName>
    </submittedName>
</protein>
<organism evidence="4 5">
    <name type="scientific">Choiromyces venosus 120613-1</name>
    <dbReference type="NCBI Taxonomy" id="1336337"/>
    <lineage>
        <taxon>Eukaryota</taxon>
        <taxon>Fungi</taxon>
        <taxon>Dikarya</taxon>
        <taxon>Ascomycota</taxon>
        <taxon>Pezizomycotina</taxon>
        <taxon>Pezizomycetes</taxon>
        <taxon>Pezizales</taxon>
        <taxon>Tuberaceae</taxon>
        <taxon>Choiromyces</taxon>
    </lineage>
</organism>
<dbReference type="Pfam" id="PF12796">
    <property type="entry name" value="Ank_2"/>
    <property type="match status" value="1"/>
</dbReference>
<dbReference type="OrthoDB" id="21416at2759"/>
<dbReference type="STRING" id="1336337.A0A3N4J7B4"/>
<evidence type="ECO:0000256" key="1">
    <source>
        <dbReference type="ARBA" id="ARBA00022737"/>
    </source>
</evidence>
<evidence type="ECO:0000256" key="2">
    <source>
        <dbReference type="ARBA" id="ARBA00023043"/>
    </source>
</evidence>
<dbReference type="PANTHER" id="PTHR24123">
    <property type="entry name" value="ANKYRIN REPEAT-CONTAINING"/>
    <property type="match status" value="1"/>
</dbReference>
<dbReference type="PROSITE" id="PS50297">
    <property type="entry name" value="ANK_REP_REGION"/>
    <property type="match status" value="1"/>
</dbReference>
<dbReference type="InterPro" id="IPR002110">
    <property type="entry name" value="Ankyrin_rpt"/>
</dbReference>
<accession>A0A3N4J7B4</accession>
<dbReference type="PANTHER" id="PTHR24123:SF33">
    <property type="entry name" value="PROTEIN HOS4"/>
    <property type="match status" value="1"/>
</dbReference>
<evidence type="ECO:0000256" key="3">
    <source>
        <dbReference type="PROSITE-ProRule" id="PRU00023"/>
    </source>
</evidence>
<sequence>MVFKQGFDVNAGYSDELTALHLAMVRYKDQPCPEKLLDLFIDRALADDTQDHTGCTALHEAITHNASLRIVKKLLQEDLYLDIMDNDDNTPLHLAAETLNPEVTKLLL</sequence>
<evidence type="ECO:0000313" key="5">
    <source>
        <dbReference type="Proteomes" id="UP000276215"/>
    </source>
</evidence>
<gene>
    <name evidence="4" type="ORF">L873DRAFT_1794307</name>
</gene>
<dbReference type="PROSITE" id="PS50088">
    <property type="entry name" value="ANK_REPEAT"/>
    <property type="match status" value="2"/>
</dbReference>
<dbReference type="Gene3D" id="1.25.40.20">
    <property type="entry name" value="Ankyrin repeat-containing domain"/>
    <property type="match status" value="1"/>
</dbReference>
<dbReference type="Proteomes" id="UP000276215">
    <property type="component" value="Unassembled WGS sequence"/>
</dbReference>
<dbReference type="SUPFAM" id="SSF48403">
    <property type="entry name" value="Ankyrin repeat"/>
    <property type="match status" value="1"/>
</dbReference>
<feature type="repeat" description="ANK" evidence="3">
    <location>
        <begin position="87"/>
        <end position="108"/>
    </location>
</feature>
<feature type="repeat" description="ANK" evidence="3">
    <location>
        <begin position="53"/>
        <end position="86"/>
    </location>
</feature>
<evidence type="ECO:0000313" key="4">
    <source>
        <dbReference type="EMBL" id="RPA92340.1"/>
    </source>
</evidence>
<dbReference type="InterPro" id="IPR036770">
    <property type="entry name" value="Ankyrin_rpt-contain_sf"/>
</dbReference>
<dbReference type="AlphaFoldDB" id="A0A3N4J7B4"/>